<dbReference type="GO" id="GO:0046872">
    <property type="term" value="F:metal ion binding"/>
    <property type="evidence" value="ECO:0007669"/>
    <property type="project" value="UniProtKB-KW"/>
</dbReference>
<evidence type="ECO:0000256" key="1">
    <source>
        <dbReference type="ARBA" id="ARBA00006964"/>
    </source>
</evidence>
<accession>A0A7U4E8F4</accession>
<dbReference type="Pfam" id="PF01784">
    <property type="entry name" value="DUF34_NIF3"/>
    <property type="match status" value="1"/>
</dbReference>
<evidence type="ECO:0000256" key="3">
    <source>
        <dbReference type="PIRSR" id="PIRSR602678-1"/>
    </source>
</evidence>
<dbReference type="AlphaFoldDB" id="A0A7U4E8F4"/>
<dbReference type="GO" id="GO:0005737">
    <property type="term" value="C:cytoplasm"/>
    <property type="evidence" value="ECO:0007669"/>
    <property type="project" value="TreeGrafter"/>
</dbReference>
<dbReference type="SUPFAM" id="SSF102705">
    <property type="entry name" value="NIF3 (NGG1p interacting factor 3)-like"/>
    <property type="match status" value="1"/>
</dbReference>
<dbReference type="InterPro" id="IPR002678">
    <property type="entry name" value="DUF34/NIF3"/>
</dbReference>
<evidence type="ECO:0008006" key="6">
    <source>
        <dbReference type="Google" id="ProtNLM"/>
    </source>
</evidence>
<sequence>MKEGELAVKKVTVDTLKSGKPDQPVTGIVTTMFPTIPVIEEAVKRNSNFIIAHEPTFYNHLDNPEWVPDNAVVKQKQQLPEKHKIAVWRFHDYCHSLSPDAISYGVAKKLNWLPYFKTGQNILTLPTQSLRQLVQHLKSSLGIEVAETEKPEVLIVGEVSEWETAEYIRDARAFGSNMALIVLGHAQSEEPGMEWFVDWLQPKLPNLKVTHIPSGNPFVWL</sequence>
<dbReference type="PANTHER" id="PTHR13799:SF14">
    <property type="entry name" value="GTP CYCLOHYDROLASE 1 TYPE 2 HOMOLOG"/>
    <property type="match status" value="1"/>
</dbReference>
<feature type="binding site" evidence="3">
    <location>
        <position position="53"/>
    </location>
    <ligand>
        <name>a divalent metal cation</name>
        <dbReference type="ChEBI" id="CHEBI:60240"/>
        <label>1</label>
    </ligand>
</feature>
<reference evidence="5" key="1">
    <citation type="submission" date="2011-06" db="EMBL/GenBank/DDBJ databases">
        <title>The complete genome of chromosome of Runella slithyformis DSM 19594.</title>
        <authorList>
            <consortium name="US DOE Joint Genome Institute (JGI-PGF)"/>
            <person name="Lucas S."/>
            <person name="Han J."/>
            <person name="Lapidus A."/>
            <person name="Bruce D."/>
            <person name="Goodwin L."/>
            <person name="Pitluck S."/>
            <person name="Peters L."/>
            <person name="Kyrpides N."/>
            <person name="Mavromatis K."/>
            <person name="Ivanova N."/>
            <person name="Ovchinnikova G."/>
            <person name="Zhang X."/>
            <person name="Misra M."/>
            <person name="Detter J.C."/>
            <person name="Tapia R."/>
            <person name="Han C."/>
            <person name="Land M."/>
            <person name="Hauser L."/>
            <person name="Markowitz V."/>
            <person name="Cheng J.-F."/>
            <person name="Hugenholtz P."/>
            <person name="Woyke T."/>
            <person name="Wu D."/>
            <person name="Tindall B."/>
            <person name="Faehrich R."/>
            <person name="Brambilla E."/>
            <person name="Klenk H.-P."/>
            <person name="Eisen J.A."/>
        </authorList>
    </citation>
    <scope>NUCLEOTIDE SEQUENCE [LARGE SCALE GENOMIC DNA]</scope>
    <source>
        <strain evidence="5">ATCC 29530 / DSM 19594 / LMG 11500 / NCIMB 11436 / LSU 4</strain>
    </source>
</reference>
<evidence type="ECO:0000313" key="4">
    <source>
        <dbReference type="EMBL" id="AEI51641.1"/>
    </source>
</evidence>
<dbReference type="Proteomes" id="UP000000493">
    <property type="component" value="Chromosome"/>
</dbReference>
<dbReference type="PANTHER" id="PTHR13799">
    <property type="entry name" value="NGG1 INTERACTING FACTOR 3"/>
    <property type="match status" value="1"/>
</dbReference>
<organism evidence="4 5">
    <name type="scientific">Runella slithyformis (strain ATCC 29530 / DSM 19594 / LMG 11500 / NCIMB 11436 / LSU 4)</name>
    <dbReference type="NCBI Taxonomy" id="761193"/>
    <lineage>
        <taxon>Bacteria</taxon>
        <taxon>Pseudomonadati</taxon>
        <taxon>Bacteroidota</taxon>
        <taxon>Cytophagia</taxon>
        <taxon>Cytophagales</taxon>
        <taxon>Spirosomataceae</taxon>
        <taxon>Runella</taxon>
    </lineage>
</organism>
<dbReference type="Gene3D" id="3.40.1390.30">
    <property type="entry name" value="NIF3 (NGG1p interacting factor 3)-like"/>
    <property type="match status" value="1"/>
</dbReference>
<protein>
    <recommendedName>
        <fullName evidence="6">NGG1p interacting factor NIF3</fullName>
    </recommendedName>
</protein>
<comment type="similarity">
    <text evidence="1">Belongs to the GTP cyclohydrolase I type 2/NIF3 family.</text>
</comment>
<dbReference type="EMBL" id="CP002859">
    <property type="protein sequence ID" value="AEI51641.1"/>
    <property type="molecule type" value="Genomic_DNA"/>
</dbReference>
<gene>
    <name evidence="4" type="ordered locus">Runsl_5348</name>
</gene>
<keyword evidence="2 3" id="KW-0479">Metal-binding</keyword>
<evidence type="ECO:0000256" key="2">
    <source>
        <dbReference type="ARBA" id="ARBA00022723"/>
    </source>
</evidence>
<name>A0A7U4E8F4_RUNSL</name>
<dbReference type="RefSeq" id="WP_013930909.1">
    <property type="nucleotide sequence ID" value="NC_015703.1"/>
</dbReference>
<dbReference type="KEGG" id="rsi:Runsl_5348"/>
<reference evidence="4 5" key="2">
    <citation type="journal article" date="2012" name="Stand. Genomic Sci.">
        <title>Complete genome sequence of the aquatic bacterium Runella slithyformis type strain (LSU 4(T)).</title>
        <authorList>
            <person name="Copeland A."/>
            <person name="Zhang X."/>
            <person name="Misra M."/>
            <person name="Lapidus A."/>
            <person name="Nolan M."/>
            <person name="Lucas S."/>
            <person name="Deshpande S."/>
            <person name="Cheng J.F."/>
            <person name="Tapia R."/>
            <person name="Goodwin L.A."/>
            <person name="Pitluck S."/>
            <person name="Liolios K."/>
            <person name="Pagani I."/>
            <person name="Ivanova N."/>
            <person name="Mikhailova N."/>
            <person name="Pati A."/>
            <person name="Chen A."/>
            <person name="Palaniappan K."/>
            <person name="Land M."/>
            <person name="Hauser L."/>
            <person name="Pan C."/>
            <person name="Jeffries C.D."/>
            <person name="Detter J.C."/>
            <person name="Brambilla E.M."/>
            <person name="Rohde M."/>
            <person name="Djao O.D."/>
            <person name="Goker M."/>
            <person name="Sikorski J."/>
            <person name="Tindall B.J."/>
            <person name="Woyke T."/>
            <person name="Bristow J."/>
            <person name="Eisen J.A."/>
            <person name="Markowitz V."/>
            <person name="Hugenholtz P."/>
            <person name="Kyrpides N.C."/>
            <person name="Klenk H.P."/>
            <person name="Mavromatis K."/>
        </authorList>
    </citation>
    <scope>NUCLEOTIDE SEQUENCE [LARGE SCALE GENOMIC DNA]</scope>
    <source>
        <strain evidence="5">ATCC 29530 / DSM 19594 / LMG 11500 / NCIMB 11436 / LSU 4</strain>
    </source>
</reference>
<keyword evidence="5" id="KW-1185">Reference proteome</keyword>
<evidence type="ECO:0000313" key="5">
    <source>
        <dbReference type="Proteomes" id="UP000000493"/>
    </source>
</evidence>
<dbReference type="InterPro" id="IPR036069">
    <property type="entry name" value="DUF34/NIF3_sf"/>
</dbReference>
<proteinExistence type="inferred from homology"/>